<evidence type="ECO:0000313" key="2">
    <source>
        <dbReference type="EMBL" id="RUO95891.1"/>
    </source>
</evidence>
<accession>A0A432ZZH2</accession>
<dbReference type="PRINTS" id="PR00364">
    <property type="entry name" value="DISEASERSIST"/>
</dbReference>
<dbReference type="AlphaFoldDB" id="A0A432ZZH2"/>
<sequence length="377" mass="42113">MFRNDIPRLEGSGVVAKLVTSHALIKREADKMASSVNLPTVKQDMASENNSINVGAGSNIPSNTQHNTNNTSGGGLNNGPVTMFGGTPNLNFGAVHNNYSPLSRHASPLAIFDVLEARNDRFVGRDDIFKKLWHLLDDNRNNSTLGRVALVGLGGMGKTQIALEYCFRNYRSKYEYVFWIMANSKESLSSSFLKVAKLLELSVTDNESLAVRISLVKNWFHNATKRWLIVFDNADDENVYDFMRNSYPSAGDGDIILTTRDAIAYHKMSVISLDEMRMDMESALKLLFRENNNISSTFSADLVARNIIEELGHLPLAIDLAGACLEKDGLTPAKYLMNFKDHQKEYLNMEELSKATGNNYAHTVKTVWDMSITRVKE</sequence>
<dbReference type="PANTHER" id="PTHR35205:SF1">
    <property type="entry name" value="ZU5 DOMAIN-CONTAINING PROTEIN"/>
    <property type="match status" value="1"/>
</dbReference>
<reference evidence="2 3" key="1">
    <citation type="journal article" date="2018" name="New Phytol.">
        <title>Phylogenomics of Endogonaceae and evolution of mycorrhizas within Mucoromycota.</title>
        <authorList>
            <person name="Chang Y."/>
            <person name="Desiro A."/>
            <person name="Na H."/>
            <person name="Sandor L."/>
            <person name="Lipzen A."/>
            <person name="Clum A."/>
            <person name="Barry K."/>
            <person name="Grigoriev I.V."/>
            <person name="Martin F.M."/>
            <person name="Stajich J.E."/>
            <person name="Smith M.E."/>
            <person name="Bonito G."/>
            <person name="Spatafora J.W."/>
        </authorList>
    </citation>
    <scope>NUCLEOTIDE SEQUENCE [LARGE SCALE GENOMIC DNA]</scope>
    <source>
        <strain evidence="2 3">GMNB39</strain>
    </source>
</reference>
<dbReference type="Pfam" id="PF00931">
    <property type="entry name" value="NB-ARC"/>
    <property type="match status" value="1"/>
</dbReference>
<dbReference type="GO" id="GO:0043531">
    <property type="term" value="F:ADP binding"/>
    <property type="evidence" value="ECO:0007669"/>
    <property type="project" value="InterPro"/>
</dbReference>
<keyword evidence="3" id="KW-1185">Reference proteome</keyword>
<dbReference type="EMBL" id="RBNI01024928">
    <property type="protein sequence ID" value="RUO95891.1"/>
    <property type="molecule type" value="Genomic_DNA"/>
</dbReference>
<feature type="non-terminal residue" evidence="2">
    <location>
        <position position="377"/>
    </location>
</feature>
<name>A0A432ZZH2_9FUNG</name>
<gene>
    <name evidence="2" type="ORF">BC936DRAFT_143004</name>
</gene>
<keyword evidence="2" id="KW-0378">Hydrolase</keyword>
<dbReference type="Proteomes" id="UP000268093">
    <property type="component" value="Unassembled WGS sequence"/>
</dbReference>
<organism evidence="2 3">
    <name type="scientific">Jimgerdemannia flammicorona</name>
    <dbReference type="NCBI Taxonomy" id="994334"/>
    <lineage>
        <taxon>Eukaryota</taxon>
        <taxon>Fungi</taxon>
        <taxon>Fungi incertae sedis</taxon>
        <taxon>Mucoromycota</taxon>
        <taxon>Mucoromycotina</taxon>
        <taxon>Endogonomycetes</taxon>
        <taxon>Endogonales</taxon>
        <taxon>Endogonaceae</taxon>
        <taxon>Jimgerdemannia</taxon>
    </lineage>
</organism>
<dbReference type="OrthoDB" id="6161812at2759"/>
<evidence type="ECO:0000313" key="3">
    <source>
        <dbReference type="Proteomes" id="UP000268093"/>
    </source>
</evidence>
<evidence type="ECO:0000259" key="1">
    <source>
        <dbReference type="Pfam" id="PF00931"/>
    </source>
</evidence>
<dbReference type="Gene3D" id="3.40.50.300">
    <property type="entry name" value="P-loop containing nucleotide triphosphate hydrolases"/>
    <property type="match status" value="1"/>
</dbReference>
<comment type="caution">
    <text evidence="2">The sequence shown here is derived from an EMBL/GenBank/DDBJ whole genome shotgun (WGS) entry which is preliminary data.</text>
</comment>
<proteinExistence type="predicted"/>
<dbReference type="InterPro" id="IPR027417">
    <property type="entry name" value="P-loop_NTPase"/>
</dbReference>
<dbReference type="GO" id="GO:0016787">
    <property type="term" value="F:hydrolase activity"/>
    <property type="evidence" value="ECO:0007669"/>
    <property type="project" value="UniProtKB-KW"/>
</dbReference>
<protein>
    <submittedName>
        <fullName evidence="2">P-loop containing nucleoside triphosphate hydrolase protein</fullName>
    </submittedName>
</protein>
<dbReference type="InterPro" id="IPR002182">
    <property type="entry name" value="NB-ARC"/>
</dbReference>
<dbReference type="PANTHER" id="PTHR35205">
    <property type="entry name" value="NB-ARC AND TPR DOMAIN PROTEIN"/>
    <property type="match status" value="1"/>
</dbReference>
<feature type="domain" description="NB-ARC" evidence="1">
    <location>
        <begin position="128"/>
        <end position="271"/>
    </location>
</feature>
<dbReference type="SUPFAM" id="SSF52540">
    <property type="entry name" value="P-loop containing nucleoside triphosphate hydrolases"/>
    <property type="match status" value="1"/>
</dbReference>